<keyword evidence="4 8" id="KW-0297">G-protein coupled receptor</keyword>
<feature type="region of interest" description="Disordered" evidence="9">
    <location>
        <begin position="478"/>
        <end position="526"/>
    </location>
</feature>
<dbReference type="InterPro" id="IPR017452">
    <property type="entry name" value="GPCR_Rhodpsn_7TM"/>
</dbReference>
<dbReference type="WBParaSite" id="Gr19_v10_g16416.t1">
    <property type="protein sequence ID" value="Gr19_v10_g16416.t1"/>
    <property type="gene ID" value="Gr19_v10_g16416"/>
</dbReference>
<dbReference type="PANTHER" id="PTHR24243">
    <property type="entry name" value="G-PROTEIN COUPLED RECEPTOR"/>
    <property type="match status" value="1"/>
</dbReference>
<comment type="similarity">
    <text evidence="8">Belongs to the G-protein coupled receptor 1 family.</text>
</comment>
<protein>
    <submittedName>
        <fullName evidence="13">G-protein coupled receptors family 1 profile domain-containing protein</fullName>
    </submittedName>
</protein>
<dbReference type="InterPro" id="IPR000276">
    <property type="entry name" value="GPCR_Rhodpsn"/>
</dbReference>
<feature type="transmembrane region" description="Helical" evidence="10">
    <location>
        <begin position="163"/>
        <end position="184"/>
    </location>
</feature>
<evidence type="ECO:0000256" key="6">
    <source>
        <dbReference type="ARBA" id="ARBA00023170"/>
    </source>
</evidence>
<sequence length="535" mass="59488">MESDAFDSMPTPLNFSVTFMVRSAEALEALEAEDGNVMNRPLVKGFFLLAYILVFVSCVVGNSVVLICISINRSMRTVTNFFLANLAIADLLVGIFCVCQNAAHFVVFAHGTWPFGRALCHAYVYILHMIPNSSAGILVLLSVERFIAVLRPMLVHQLLTKTVLCLCTALVWSLSATMNIPYLIAVQYIEMHNAHHPNQNYGICTRRFLLWSDINILQLVSTVNLMVWYVLPLTLLFTIYASIGLVLIRTTDDDSVARTSQLARASANTNASFGFGQKKNSLLNGSDLGRRHSSRDSPPQKLSLVSARKASQLSQQKLSQLNSLGTDSGGGHVRRLPKIELVDSRRRVIRLCAVIVFAFAVLSLPRYIYFTWSVWREVNAPRCLNCLSALVQPTTFLLMFFASGINPILYAFLSQRFRSAIWDTFSFKKRKEQRKTEMIMLLRNHRLSEQIDRDALGAPLSASIGGAGISVGRTMSSNSYGNVGRNTYRETNKQKRRSISQKQRQTMAAMAGRTADGGGGGFGREESILETMVAD</sequence>
<evidence type="ECO:0000256" key="2">
    <source>
        <dbReference type="ARBA" id="ARBA00022692"/>
    </source>
</evidence>
<evidence type="ECO:0000256" key="8">
    <source>
        <dbReference type="RuleBase" id="RU000688"/>
    </source>
</evidence>
<evidence type="ECO:0000313" key="13">
    <source>
        <dbReference type="WBParaSite" id="Gr19_v10_g16416.t1"/>
    </source>
</evidence>
<evidence type="ECO:0000256" key="1">
    <source>
        <dbReference type="ARBA" id="ARBA00004141"/>
    </source>
</evidence>
<evidence type="ECO:0000259" key="11">
    <source>
        <dbReference type="PROSITE" id="PS50262"/>
    </source>
</evidence>
<reference evidence="13" key="1">
    <citation type="submission" date="2022-11" db="UniProtKB">
        <authorList>
            <consortium name="WormBaseParasite"/>
        </authorList>
    </citation>
    <scope>IDENTIFICATION</scope>
</reference>
<comment type="subcellular location">
    <subcellularLocation>
        <location evidence="1">Membrane</location>
        <topology evidence="1">Multi-pass membrane protein</topology>
    </subcellularLocation>
</comment>
<evidence type="ECO:0000256" key="7">
    <source>
        <dbReference type="ARBA" id="ARBA00023224"/>
    </source>
</evidence>
<feature type="transmembrane region" description="Helical" evidence="10">
    <location>
        <begin position="81"/>
        <end position="103"/>
    </location>
</feature>
<dbReference type="Pfam" id="PF00001">
    <property type="entry name" value="7tm_1"/>
    <property type="match status" value="1"/>
</dbReference>
<keyword evidence="7 8" id="KW-0807">Transducer</keyword>
<dbReference type="AlphaFoldDB" id="A0A914HDR5"/>
<dbReference type="PRINTS" id="PR00237">
    <property type="entry name" value="GPCRRHODOPSN"/>
</dbReference>
<keyword evidence="2 8" id="KW-0812">Transmembrane</keyword>
<evidence type="ECO:0000256" key="4">
    <source>
        <dbReference type="ARBA" id="ARBA00023040"/>
    </source>
</evidence>
<accession>A0A914HDR5</accession>
<organism evidence="12 13">
    <name type="scientific">Globodera rostochiensis</name>
    <name type="common">Golden nematode worm</name>
    <name type="synonym">Heterodera rostochiensis</name>
    <dbReference type="NCBI Taxonomy" id="31243"/>
    <lineage>
        <taxon>Eukaryota</taxon>
        <taxon>Metazoa</taxon>
        <taxon>Ecdysozoa</taxon>
        <taxon>Nematoda</taxon>
        <taxon>Chromadorea</taxon>
        <taxon>Rhabditida</taxon>
        <taxon>Tylenchina</taxon>
        <taxon>Tylenchomorpha</taxon>
        <taxon>Tylenchoidea</taxon>
        <taxon>Heteroderidae</taxon>
        <taxon>Heteroderinae</taxon>
        <taxon>Globodera</taxon>
    </lineage>
</organism>
<evidence type="ECO:0000256" key="9">
    <source>
        <dbReference type="SAM" id="MobiDB-lite"/>
    </source>
</evidence>
<feature type="transmembrane region" description="Helical" evidence="10">
    <location>
        <begin position="389"/>
        <end position="413"/>
    </location>
</feature>
<feature type="domain" description="G-protein coupled receptors family 1 profile" evidence="11">
    <location>
        <begin position="61"/>
        <end position="410"/>
    </location>
</feature>
<feature type="transmembrane region" description="Helical" evidence="10">
    <location>
        <begin position="348"/>
        <end position="369"/>
    </location>
</feature>
<dbReference type="PANTHER" id="PTHR24243:SF224">
    <property type="entry name" value="G-PROTEIN COUPLED RECEPTOR 19-RELATED"/>
    <property type="match status" value="1"/>
</dbReference>
<keyword evidence="3 10" id="KW-1133">Transmembrane helix</keyword>
<feature type="transmembrane region" description="Helical" evidence="10">
    <location>
        <begin position="123"/>
        <end position="143"/>
    </location>
</feature>
<keyword evidence="6 8" id="KW-0675">Receptor</keyword>
<dbReference type="PROSITE" id="PS50262">
    <property type="entry name" value="G_PROTEIN_RECEP_F1_2"/>
    <property type="match status" value="1"/>
</dbReference>
<feature type="transmembrane region" description="Helical" evidence="10">
    <location>
        <begin position="226"/>
        <end position="248"/>
    </location>
</feature>
<evidence type="ECO:0000256" key="5">
    <source>
        <dbReference type="ARBA" id="ARBA00023136"/>
    </source>
</evidence>
<evidence type="ECO:0000256" key="3">
    <source>
        <dbReference type="ARBA" id="ARBA00022989"/>
    </source>
</evidence>
<dbReference type="GO" id="GO:0004930">
    <property type="term" value="F:G protein-coupled receptor activity"/>
    <property type="evidence" value="ECO:0007669"/>
    <property type="project" value="UniProtKB-KW"/>
</dbReference>
<feature type="transmembrane region" description="Helical" evidence="10">
    <location>
        <begin position="46"/>
        <end position="69"/>
    </location>
</feature>
<dbReference type="SUPFAM" id="SSF81321">
    <property type="entry name" value="Family A G protein-coupled receptor-like"/>
    <property type="match status" value="1"/>
</dbReference>
<keyword evidence="12" id="KW-1185">Reference proteome</keyword>
<evidence type="ECO:0000313" key="12">
    <source>
        <dbReference type="Proteomes" id="UP000887572"/>
    </source>
</evidence>
<feature type="compositionally biased region" description="Low complexity" evidence="9">
    <location>
        <begin position="500"/>
        <end position="514"/>
    </location>
</feature>
<keyword evidence="5 10" id="KW-0472">Membrane</keyword>
<proteinExistence type="inferred from homology"/>
<dbReference type="Proteomes" id="UP000887572">
    <property type="component" value="Unplaced"/>
</dbReference>
<dbReference type="Gene3D" id="1.20.1070.10">
    <property type="entry name" value="Rhodopsin 7-helix transmembrane proteins"/>
    <property type="match status" value="1"/>
</dbReference>
<dbReference type="PROSITE" id="PS00237">
    <property type="entry name" value="G_PROTEIN_RECEP_F1_1"/>
    <property type="match status" value="1"/>
</dbReference>
<dbReference type="GO" id="GO:0005886">
    <property type="term" value="C:plasma membrane"/>
    <property type="evidence" value="ECO:0007669"/>
    <property type="project" value="TreeGrafter"/>
</dbReference>
<evidence type="ECO:0000256" key="10">
    <source>
        <dbReference type="SAM" id="Phobius"/>
    </source>
</evidence>
<name>A0A914HDR5_GLORO</name>